<dbReference type="InterPro" id="IPR005320">
    <property type="entry name" value="Peptidase_S51"/>
</dbReference>
<gene>
    <name evidence="5" type="ORF">HNQ61_000242</name>
</gene>
<name>A0A841GIY8_9BACT</name>
<dbReference type="EMBL" id="JACHIA010000001">
    <property type="protein sequence ID" value="MBB6068631.1"/>
    <property type="molecule type" value="Genomic_DNA"/>
</dbReference>
<accession>A0A841GIY8</accession>
<protein>
    <submittedName>
        <fullName evidence="5">Peptidase E</fullName>
    </submittedName>
</protein>
<sequence length="242" mass="25667">MPPITKGQIVAFGGGGFAMEPSNPLLDDYALSLCRRSRPRVCMIPTASGDAQVWLDRFYDAFDDGRCEPSHLTLFSRSVTDLHAYLSGMDLLYVGGGNTVNLIAIWRAQGLADVLPDVLAGGTVACGVSAGGLCWFERGITDSYGPGLNPLHDGLGMLPGGFCPHYDSDPRRPAAFRDIVRDTGQPGIAAEDGVGLHYADGRLVRAVSSRPEARAWLAEPLGGGDVRVETMPTEYLGASGRG</sequence>
<evidence type="ECO:0000256" key="1">
    <source>
        <dbReference type="ARBA" id="ARBA00006534"/>
    </source>
</evidence>
<reference evidence="5 6" key="1">
    <citation type="submission" date="2020-08" db="EMBL/GenBank/DDBJ databases">
        <title>Genomic Encyclopedia of Type Strains, Phase IV (KMG-IV): sequencing the most valuable type-strain genomes for metagenomic binning, comparative biology and taxonomic classification.</title>
        <authorList>
            <person name="Goeker M."/>
        </authorList>
    </citation>
    <scope>NUCLEOTIDE SEQUENCE [LARGE SCALE GENOMIC DNA]</scope>
    <source>
        <strain evidence="5 6">DSM 29007</strain>
    </source>
</reference>
<dbReference type="RefSeq" id="WP_170030883.1">
    <property type="nucleotide sequence ID" value="NZ_JABDTL010000001.1"/>
</dbReference>
<keyword evidence="2" id="KW-0645">Protease</keyword>
<dbReference type="GO" id="GO:0006508">
    <property type="term" value="P:proteolysis"/>
    <property type="evidence" value="ECO:0007669"/>
    <property type="project" value="UniProtKB-KW"/>
</dbReference>
<dbReference type="SUPFAM" id="SSF52317">
    <property type="entry name" value="Class I glutamine amidotransferase-like"/>
    <property type="match status" value="1"/>
</dbReference>
<dbReference type="GO" id="GO:0008236">
    <property type="term" value="F:serine-type peptidase activity"/>
    <property type="evidence" value="ECO:0007669"/>
    <property type="project" value="UniProtKB-KW"/>
</dbReference>
<evidence type="ECO:0000256" key="2">
    <source>
        <dbReference type="ARBA" id="ARBA00022670"/>
    </source>
</evidence>
<keyword evidence="3" id="KW-0378">Hydrolase</keyword>
<proteinExistence type="inferred from homology"/>
<dbReference type="Pfam" id="PF03575">
    <property type="entry name" value="Peptidase_S51"/>
    <property type="match status" value="1"/>
</dbReference>
<dbReference type="Gene3D" id="3.40.50.880">
    <property type="match status" value="1"/>
</dbReference>
<dbReference type="PANTHER" id="PTHR20842">
    <property type="entry name" value="PROTEASE S51 ALPHA-ASPARTYL DIPEPTIDASE"/>
    <property type="match status" value="1"/>
</dbReference>
<dbReference type="CDD" id="cd03146">
    <property type="entry name" value="GAT1_Peptidase_E"/>
    <property type="match status" value="1"/>
</dbReference>
<dbReference type="Proteomes" id="UP000582837">
    <property type="component" value="Unassembled WGS sequence"/>
</dbReference>
<comment type="similarity">
    <text evidence="1">Belongs to the peptidase S51 family.</text>
</comment>
<evidence type="ECO:0000256" key="4">
    <source>
        <dbReference type="ARBA" id="ARBA00022825"/>
    </source>
</evidence>
<evidence type="ECO:0000313" key="6">
    <source>
        <dbReference type="Proteomes" id="UP000582837"/>
    </source>
</evidence>
<evidence type="ECO:0000256" key="3">
    <source>
        <dbReference type="ARBA" id="ARBA00022801"/>
    </source>
</evidence>
<dbReference type="InterPro" id="IPR029062">
    <property type="entry name" value="Class_I_gatase-like"/>
</dbReference>
<organism evidence="5 6">
    <name type="scientific">Longimicrobium terrae</name>
    <dbReference type="NCBI Taxonomy" id="1639882"/>
    <lineage>
        <taxon>Bacteria</taxon>
        <taxon>Pseudomonadati</taxon>
        <taxon>Gemmatimonadota</taxon>
        <taxon>Longimicrobiia</taxon>
        <taxon>Longimicrobiales</taxon>
        <taxon>Longimicrobiaceae</taxon>
        <taxon>Longimicrobium</taxon>
    </lineage>
</organism>
<keyword evidence="6" id="KW-1185">Reference proteome</keyword>
<evidence type="ECO:0000313" key="5">
    <source>
        <dbReference type="EMBL" id="MBB6068631.1"/>
    </source>
</evidence>
<dbReference type="PANTHER" id="PTHR20842:SF0">
    <property type="entry name" value="ALPHA-ASPARTYL DIPEPTIDASE"/>
    <property type="match status" value="1"/>
</dbReference>
<dbReference type="AlphaFoldDB" id="A0A841GIY8"/>
<keyword evidence="4" id="KW-0720">Serine protease</keyword>
<comment type="caution">
    <text evidence="5">The sequence shown here is derived from an EMBL/GenBank/DDBJ whole genome shotgun (WGS) entry which is preliminary data.</text>
</comment>